<dbReference type="OrthoDB" id="7285223at2"/>
<feature type="signal peptide" evidence="2">
    <location>
        <begin position="1"/>
        <end position="29"/>
    </location>
</feature>
<feature type="region of interest" description="Disordered" evidence="1">
    <location>
        <begin position="37"/>
        <end position="56"/>
    </location>
</feature>
<protein>
    <recommendedName>
        <fullName evidence="5">PepSY domain-containing protein</fullName>
    </recommendedName>
</protein>
<evidence type="ECO:0000256" key="2">
    <source>
        <dbReference type="SAM" id="SignalP"/>
    </source>
</evidence>
<dbReference type="Proteomes" id="UP000052023">
    <property type="component" value="Unassembled WGS sequence"/>
</dbReference>
<dbReference type="RefSeq" id="WP_057847109.1">
    <property type="nucleotide sequence ID" value="NZ_LLYA01000193.1"/>
</dbReference>
<evidence type="ECO:0008006" key="5">
    <source>
        <dbReference type="Google" id="ProtNLM"/>
    </source>
</evidence>
<organism evidence="3 4">
    <name type="scientific">Bradyrhizobium retamae</name>
    <dbReference type="NCBI Taxonomy" id="1300035"/>
    <lineage>
        <taxon>Bacteria</taxon>
        <taxon>Pseudomonadati</taxon>
        <taxon>Pseudomonadota</taxon>
        <taxon>Alphaproteobacteria</taxon>
        <taxon>Hyphomicrobiales</taxon>
        <taxon>Nitrobacteraceae</taxon>
        <taxon>Bradyrhizobium</taxon>
    </lineage>
</organism>
<gene>
    <name evidence="3" type="ORF">CQ13_34750</name>
</gene>
<feature type="chain" id="PRO_5006443990" description="PepSY domain-containing protein" evidence="2">
    <location>
        <begin position="30"/>
        <end position="181"/>
    </location>
</feature>
<reference evidence="3 4" key="1">
    <citation type="submission" date="2014-03" db="EMBL/GenBank/DDBJ databases">
        <title>Bradyrhizobium valentinum sp. nov., isolated from effective nodules of Lupinus mariae-josephae, a lupine endemic of basic-lime soils in Eastern Spain.</title>
        <authorList>
            <person name="Duran D."/>
            <person name="Rey L."/>
            <person name="Navarro A."/>
            <person name="Busquets A."/>
            <person name="Imperial J."/>
            <person name="Ruiz-Argueso T."/>
        </authorList>
    </citation>
    <scope>NUCLEOTIDE SEQUENCE [LARGE SCALE GENOMIC DNA]</scope>
    <source>
        <strain evidence="3 4">Ro19</strain>
    </source>
</reference>
<evidence type="ECO:0000313" key="3">
    <source>
        <dbReference type="EMBL" id="KRR18642.1"/>
    </source>
</evidence>
<sequence>MMTTRQVILSPVRAAVAALAVTCTGHAAAQVLGPPPSVAQPPAASRPAPVPGVQPSTDWRASLAELKLTPRGDLVRKKHHMEVDAITSDGRRVVVSFDLMGRLWETEDESHDKHRYGDFRAVDPAVAVQAATRAGFAEPSAVEVKKNHTVVRARTQKGETVDLHIDRGGYIYKQVWVRPWQ</sequence>
<dbReference type="EMBL" id="LLYA01000193">
    <property type="protein sequence ID" value="KRR18642.1"/>
    <property type="molecule type" value="Genomic_DNA"/>
</dbReference>
<accession>A0A0R3MEF7</accession>
<keyword evidence="2" id="KW-0732">Signal</keyword>
<proteinExistence type="predicted"/>
<evidence type="ECO:0000313" key="4">
    <source>
        <dbReference type="Proteomes" id="UP000052023"/>
    </source>
</evidence>
<evidence type="ECO:0000256" key="1">
    <source>
        <dbReference type="SAM" id="MobiDB-lite"/>
    </source>
</evidence>
<keyword evidence="4" id="KW-1185">Reference proteome</keyword>
<dbReference type="AlphaFoldDB" id="A0A0R3MEF7"/>
<comment type="caution">
    <text evidence="3">The sequence shown here is derived from an EMBL/GenBank/DDBJ whole genome shotgun (WGS) entry which is preliminary data.</text>
</comment>
<name>A0A0R3MEF7_9BRAD</name>